<dbReference type="AlphaFoldDB" id="A0A4S3JGJ6"/>
<dbReference type="Proteomes" id="UP000308092">
    <property type="component" value="Unassembled WGS sequence"/>
</dbReference>
<reference evidence="1 2" key="1">
    <citation type="submission" date="2019-03" db="EMBL/GenBank/DDBJ databases">
        <title>The genome sequence of a newly discovered highly antifungal drug resistant Aspergillus species, Aspergillus tanneri NIH 1004.</title>
        <authorList>
            <person name="Mounaud S."/>
            <person name="Singh I."/>
            <person name="Joardar V."/>
            <person name="Pakala S."/>
            <person name="Pakala S."/>
            <person name="Venepally P."/>
            <person name="Hoover J."/>
            <person name="Nierman W."/>
            <person name="Chung J."/>
            <person name="Losada L."/>
        </authorList>
    </citation>
    <scope>NUCLEOTIDE SEQUENCE [LARGE SCALE GENOMIC DNA]</scope>
    <source>
        <strain evidence="1 2">NIH1004</strain>
    </source>
</reference>
<sequence length="141" mass="16071">MPQRDPALSQLHRLERRVAQALEEDPEQFSVETIQPMFVPPWWDPPEITIADTREEAIQQHNSLPRDATRLDKRQLIRSTMRIGLARFLYKIKAPKATVLAALMTQSYDTAVTWQDGEEESAFGLPFGLVRSLLSVLCGIL</sequence>
<dbReference type="EMBL" id="SOSA01000258">
    <property type="protein sequence ID" value="THC93548.1"/>
    <property type="molecule type" value="Genomic_DNA"/>
</dbReference>
<gene>
    <name evidence="1" type="ORF">EYZ11_006975</name>
</gene>
<organism evidence="1 2">
    <name type="scientific">Aspergillus tanneri</name>
    <dbReference type="NCBI Taxonomy" id="1220188"/>
    <lineage>
        <taxon>Eukaryota</taxon>
        <taxon>Fungi</taxon>
        <taxon>Dikarya</taxon>
        <taxon>Ascomycota</taxon>
        <taxon>Pezizomycotina</taxon>
        <taxon>Eurotiomycetes</taxon>
        <taxon>Eurotiomycetidae</taxon>
        <taxon>Eurotiales</taxon>
        <taxon>Aspergillaceae</taxon>
        <taxon>Aspergillus</taxon>
        <taxon>Aspergillus subgen. Circumdati</taxon>
    </lineage>
</organism>
<comment type="caution">
    <text evidence="1">The sequence shown here is derived from an EMBL/GenBank/DDBJ whole genome shotgun (WGS) entry which is preliminary data.</text>
</comment>
<keyword evidence="2" id="KW-1185">Reference proteome</keyword>
<protein>
    <submittedName>
        <fullName evidence="1">Uncharacterized protein</fullName>
    </submittedName>
</protein>
<proteinExistence type="predicted"/>
<accession>A0A4S3JGJ6</accession>
<evidence type="ECO:0000313" key="1">
    <source>
        <dbReference type="EMBL" id="THC93548.1"/>
    </source>
</evidence>
<name>A0A4S3JGJ6_9EURO</name>
<evidence type="ECO:0000313" key="2">
    <source>
        <dbReference type="Proteomes" id="UP000308092"/>
    </source>
</evidence>
<dbReference type="VEuPathDB" id="FungiDB:EYZ11_006975"/>